<gene>
    <name evidence="9" type="ORF">H9804_02900</name>
</gene>
<dbReference type="PROSITE" id="PS51679">
    <property type="entry name" value="SAM_MT_C5"/>
    <property type="match status" value="1"/>
</dbReference>
<dbReference type="GO" id="GO:0032259">
    <property type="term" value="P:methylation"/>
    <property type="evidence" value="ECO:0007669"/>
    <property type="project" value="UniProtKB-KW"/>
</dbReference>
<keyword evidence="3 6" id="KW-0949">S-adenosyl-L-methionine</keyword>
<organism evidence="9 10">
    <name type="scientific">Candidatus Mucispirillum faecigallinarum</name>
    <dbReference type="NCBI Taxonomy" id="2838699"/>
    <lineage>
        <taxon>Bacteria</taxon>
        <taxon>Pseudomonadati</taxon>
        <taxon>Deferribacterota</taxon>
        <taxon>Deferribacteres</taxon>
        <taxon>Deferribacterales</taxon>
        <taxon>Mucispirillaceae</taxon>
        <taxon>Mucispirillum</taxon>
    </lineage>
</organism>
<evidence type="ECO:0000256" key="6">
    <source>
        <dbReference type="PROSITE-ProRule" id="PRU01016"/>
    </source>
</evidence>
<evidence type="ECO:0000256" key="8">
    <source>
        <dbReference type="RuleBase" id="RU000417"/>
    </source>
</evidence>
<dbReference type="PANTHER" id="PTHR10629">
    <property type="entry name" value="CYTOSINE-SPECIFIC METHYLTRANSFERASE"/>
    <property type="match status" value="1"/>
</dbReference>
<dbReference type="InterPro" id="IPR029063">
    <property type="entry name" value="SAM-dependent_MTases_sf"/>
</dbReference>
<comment type="caution">
    <text evidence="9">The sequence shown here is derived from an EMBL/GenBank/DDBJ whole genome shotgun (WGS) entry which is preliminary data.</text>
</comment>
<dbReference type="Gene3D" id="3.40.50.150">
    <property type="entry name" value="Vaccinia Virus protein VP39"/>
    <property type="match status" value="1"/>
</dbReference>
<evidence type="ECO:0000256" key="1">
    <source>
        <dbReference type="ARBA" id="ARBA00022603"/>
    </source>
</evidence>
<evidence type="ECO:0000256" key="2">
    <source>
        <dbReference type="ARBA" id="ARBA00022679"/>
    </source>
</evidence>
<dbReference type="Pfam" id="PF00145">
    <property type="entry name" value="DNA_methylase"/>
    <property type="match status" value="1"/>
</dbReference>
<dbReference type="Gene3D" id="3.90.120.10">
    <property type="entry name" value="DNA Methylase, subunit A, domain 2"/>
    <property type="match status" value="1"/>
</dbReference>
<dbReference type="EMBL" id="DXAQ01000040">
    <property type="protein sequence ID" value="HIZ88869.1"/>
    <property type="molecule type" value="Genomic_DNA"/>
</dbReference>
<dbReference type="InterPro" id="IPR001525">
    <property type="entry name" value="C5_MeTfrase"/>
</dbReference>
<accession>A0A9D2GTI3</accession>
<evidence type="ECO:0000256" key="7">
    <source>
        <dbReference type="RuleBase" id="RU000416"/>
    </source>
</evidence>
<comment type="catalytic activity">
    <reaction evidence="5 8">
        <text>a 2'-deoxycytidine in DNA + S-adenosyl-L-methionine = a 5-methyl-2'-deoxycytidine in DNA + S-adenosyl-L-homocysteine + H(+)</text>
        <dbReference type="Rhea" id="RHEA:13681"/>
        <dbReference type="Rhea" id="RHEA-COMP:11369"/>
        <dbReference type="Rhea" id="RHEA-COMP:11370"/>
        <dbReference type="ChEBI" id="CHEBI:15378"/>
        <dbReference type="ChEBI" id="CHEBI:57856"/>
        <dbReference type="ChEBI" id="CHEBI:59789"/>
        <dbReference type="ChEBI" id="CHEBI:85452"/>
        <dbReference type="ChEBI" id="CHEBI:85454"/>
        <dbReference type="EC" id="2.1.1.37"/>
    </reaction>
</comment>
<evidence type="ECO:0000256" key="5">
    <source>
        <dbReference type="ARBA" id="ARBA00047422"/>
    </source>
</evidence>
<comment type="similarity">
    <text evidence="6 7">Belongs to the class I-like SAM-binding methyltransferase superfamily. C5-methyltransferase family.</text>
</comment>
<dbReference type="PRINTS" id="PR00105">
    <property type="entry name" value="C5METTRFRASE"/>
</dbReference>
<reference evidence="9" key="1">
    <citation type="journal article" date="2021" name="PeerJ">
        <title>Extensive microbial diversity within the chicken gut microbiome revealed by metagenomics and culture.</title>
        <authorList>
            <person name="Gilroy R."/>
            <person name="Ravi A."/>
            <person name="Getino M."/>
            <person name="Pursley I."/>
            <person name="Horton D.L."/>
            <person name="Alikhan N.F."/>
            <person name="Baker D."/>
            <person name="Gharbi K."/>
            <person name="Hall N."/>
            <person name="Watson M."/>
            <person name="Adriaenssens E.M."/>
            <person name="Foster-Nyarko E."/>
            <person name="Jarju S."/>
            <person name="Secka A."/>
            <person name="Antonio M."/>
            <person name="Oren A."/>
            <person name="Chaudhuri R.R."/>
            <person name="La Ragione R."/>
            <person name="Hildebrand F."/>
            <person name="Pallen M.J."/>
        </authorList>
    </citation>
    <scope>NUCLEOTIDE SEQUENCE</scope>
    <source>
        <strain evidence="9">ChiW4-1371</strain>
    </source>
</reference>
<protein>
    <recommendedName>
        <fullName evidence="8">Cytosine-specific methyltransferase</fullName>
        <ecNumber evidence="8">2.1.1.37</ecNumber>
    </recommendedName>
</protein>
<sequence length="399" mass="45706">MQYIDIFAGCGGLSLGLYNAGLHGIFAIEKNQDAFNTLRTNLIDNKNHFSWVDWLNKSPHDIDELLEKNKDELISLRGTVDLVAGGPPCQGFSMAGQRKHDDSRNHLVYSYIKFISYIKPEFIFFENVRGITQKFKEDNMSIKYSDKIIDELESLGYSISSKIIDMSEYGIPQARKRFILIGSLNHNPDEVFDKLGKNKYTFLKLNSLNEHITIEEAIGDLLCTNPNRPCPDYPTYNSSIYGKITSPYQAFMRKDIDKDENIANSHRFAKHTDKIIELHNKIIEKNIRSKRITPKDNIIDGLLRRGVTLLDKDGIAPTVTSHPDDMVHYKEPRILTVRECARLQSFPDWYKFTGKYTTGGQLRKKDVPRYTQVGNAIPPLFAEQIGLAFLEVIKGEKYE</sequence>
<dbReference type="GO" id="GO:0003886">
    <property type="term" value="F:DNA (cytosine-5-)-methyltransferase activity"/>
    <property type="evidence" value="ECO:0007669"/>
    <property type="project" value="UniProtKB-EC"/>
</dbReference>
<dbReference type="EC" id="2.1.1.37" evidence="8"/>
<dbReference type="PROSITE" id="PS00094">
    <property type="entry name" value="C5_MTASE_1"/>
    <property type="match status" value="1"/>
</dbReference>
<evidence type="ECO:0000313" key="9">
    <source>
        <dbReference type="EMBL" id="HIZ88869.1"/>
    </source>
</evidence>
<evidence type="ECO:0000256" key="3">
    <source>
        <dbReference type="ARBA" id="ARBA00022691"/>
    </source>
</evidence>
<dbReference type="PANTHER" id="PTHR10629:SF52">
    <property type="entry name" value="DNA (CYTOSINE-5)-METHYLTRANSFERASE 1"/>
    <property type="match status" value="1"/>
</dbReference>
<dbReference type="AlphaFoldDB" id="A0A9D2GTI3"/>
<evidence type="ECO:0000256" key="4">
    <source>
        <dbReference type="ARBA" id="ARBA00022747"/>
    </source>
</evidence>
<dbReference type="NCBIfam" id="TIGR00675">
    <property type="entry name" value="dcm"/>
    <property type="match status" value="1"/>
</dbReference>
<dbReference type="GO" id="GO:0009307">
    <property type="term" value="P:DNA restriction-modification system"/>
    <property type="evidence" value="ECO:0007669"/>
    <property type="project" value="UniProtKB-KW"/>
</dbReference>
<keyword evidence="2 6" id="KW-0808">Transferase</keyword>
<feature type="active site" evidence="6">
    <location>
        <position position="89"/>
    </location>
</feature>
<proteinExistence type="inferred from homology"/>
<dbReference type="InterPro" id="IPR018117">
    <property type="entry name" value="C5_DNA_meth_AS"/>
</dbReference>
<reference evidence="9" key="2">
    <citation type="submission" date="2021-04" db="EMBL/GenBank/DDBJ databases">
        <authorList>
            <person name="Gilroy R."/>
        </authorList>
    </citation>
    <scope>NUCLEOTIDE SEQUENCE</scope>
    <source>
        <strain evidence="9">ChiW4-1371</strain>
    </source>
</reference>
<evidence type="ECO:0000313" key="10">
    <source>
        <dbReference type="Proteomes" id="UP000824176"/>
    </source>
</evidence>
<dbReference type="InterPro" id="IPR050390">
    <property type="entry name" value="C5-Methyltransferase"/>
</dbReference>
<keyword evidence="4" id="KW-0680">Restriction system</keyword>
<keyword evidence="1 6" id="KW-0489">Methyltransferase</keyword>
<name>A0A9D2GTI3_9BACT</name>
<dbReference type="SUPFAM" id="SSF53335">
    <property type="entry name" value="S-adenosyl-L-methionine-dependent methyltransferases"/>
    <property type="match status" value="1"/>
</dbReference>
<dbReference type="GO" id="GO:0044027">
    <property type="term" value="P:negative regulation of gene expression via chromosomal CpG island methylation"/>
    <property type="evidence" value="ECO:0007669"/>
    <property type="project" value="TreeGrafter"/>
</dbReference>
<dbReference type="Proteomes" id="UP000824176">
    <property type="component" value="Unassembled WGS sequence"/>
</dbReference>
<dbReference type="GO" id="GO:0003677">
    <property type="term" value="F:DNA binding"/>
    <property type="evidence" value="ECO:0007669"/>
    <property type="project" value="TreeGrafter"/>
</dbReference>